<feature type="region of interest" description="Disordered" evidence="1">
    <location>
        <begin position="62"/>
        <end position="111"/>
    </location>
</feature>
<evidence type="ECO:0000313" key="3">
    <source>
        <dbReference type="Proteomes" id="UP000007801"/>
    </source>
</evidence>
<evidence type="ECO:0000256" key="1">
    <source>
        <dbReference type="SAM" id="MobiDB-lite"/>
    </source>
</evidence>
<dbReference type="EMBL" id="CH902618">
    <property type="protein sequence ID" value="KPU78065.1"/>
    <property type="molecule type" value="Genomic_DNA"/>
</dbReference>
<reference evidence="2 3" key="1">
    <citation type="journal article" date="2007" name="Nature">
        <title>Evolution of genes and genomes on the Drosophila phylogeny.</title>
        <authorList>
            <consortium name="Drosophila 12 Genomes Consortium"/>
            <person name="Clark A.G."/>
            <person name="Eisen M.B."/>
            <person name="Smith D.R."/>
            <person name="Bergman C.M."/>
            <person name="Oliver B."/>
            <person name="Markow T.A."/>
            <person name="Kaufman T.C."/>
            <person name="Kellis M."/>
            <person name="Gelbart W."/>
            <person name="Iyer V.N."/>
            <person name="Pollard D.A."/>
            <person name="Sackton T.B."/>
            <person name="Larracuente A.M."/>
            <person name="Singh N.D."/>
            <person name="Abad J.P."/>
            <person name="Abt D.N."/>
            <person name="Adryan B."/>
            <person name="Aguade M."/>
            <person name="Akashi H."/>
            <person name="Anderson W.W."/>
            <person name="Aquadro C.F."/>
            <person name="Ardell D.H."/>
            <person name="Arguello R."/>
            <person name="Artieri C.G."/>
            <person name="Barbash D.A."/>
            <person name="Barker D."/>
            <person name="Barsanti P."/>
            <person name="Batterham P."/>
            <person name="Batzoglou S."/>
            <person name="Begun D."/>
            <person name="Bhutkar A."/>
            <person name="Blanco E."/>
            <person name="Bosak S.A."/>
            <person name="Bradley R.K."/>
            <person name="Brand A.D."/>
            <person name="Brent M.R."/>
            <person name="Brooks A.N."/>
            <person name="Brown R.H."/>
            <person name="Butlin R.K."/>
            <person name="Caggese C."/>
            <person name="Calvi B.R."/>
            <person name="Bernardo de Carvalho A."/>
            <person name="Caspi A."/>
            <person name="Castrezana S."/>
            <person name="Celniker S.E."/>
            <person name="Chang J.L."/>
            <person name="Chapple C."/>
            <person name="Chatterji S."/>
            <person name="Chinwalla A."/>
            <person name="Civetta A."/>
            <person name="Clifton S.W."/>
            <person name="Comeron J.M."/>
            <person name="Costello J.C."/>
            <person name="Coyne J.A."/>
            <person name="Daub J."/>
            <person name="David R.G."/>
            <person name="Delcher A.L."/>
            <person name="Delehaunty K."/>
            <person name="Do C.B."/>
            <person name="Ebling H."/>
            <person name="Edwards K."/>
            <person name="Eickbush T."/>
            <person name="Evans J.D."/>
            <person name="Filipski A."/>
            <person name="Findeiss S."/>
            <person name="Freyhult E."/>
            <person name="Fulton L."/>
            <person name="Fulton R."/>
            <person name="Garcia A.C."/>
            <person name="Gardiner A."/>
            <person name="Garfield D.A."/>
            <person name="Garvin B.E."/>
            <person name="Gibson G."/>
            <person name="Gilbert D."/>
            <person name="Gnerre S."/>
            <person name="Godfrey J."/>
            <person name="Good R."/>
            <person name="Gotea V."/>
            <person name="Gravely B."/>
            <person name="Greenberg A.J."/>
            <person name="Griffiths-Jones S."/>
            <person name="Gross S."/>
            <person name="Guigo R."/>
            <person name="Gustafson E.A."/>
            <person name="Haerty W."/>
            <person name="Hahn M.W."/>
            <person name="Halligan D.L."/>
            <person name="Halpern A.L."/>
            <person name="Halter G.M."/>
            <person name="Han M.V."/>
            <person name="Heger A."/>
            <person name="Hillier L."/>
            <person name="Hinrichs A.S."/>
            <person name="Holmes I."/>
            <person name="Hoskins R.A."/>
            <person name="Hubisz M.J."/>
            <person name="Hultmark D."/>
            <person name="Huntley M.A."/>
            <person name="Jaffe D.B."/>
            <person name="Jagadeeshan S."/>
            <person name="Jeck W.R."/>
            <person name="Johnson J."/>
            <person name="Jones C.D."/>
            <person name="Jordan W.C."/>
            <person name="Karpen G.H."/>
            <person name="Kataoka E."/>
            <person name="Keightley P.D."/>
            <person name="Kheradpour P."/>
            <person name="Kirkness E.F."/>
            <person name="Koerich L.B."/>
            <person name="Kristiansen K."/>
            <person name="Kudrna D."/>
            <person name="Kulathinal R.J."/>
            <person name="Kumar S."/>
            <person name="Kwok R."/>
            <person name="Lander E."/>
            <person name="Langley C.H."/>
            <person name="Lapoint R."/>
            <person name="Lazzaro B.P."/>
            <person name="Lee S.J."/>
            <person name="Levesque L."/>
            <person name="Li R."/>
            <person name="Lin C.F."/>
            <person name="Lin M.F."/>
            <person name="Lindblad-Toh K."/>
            <person name="Llopart A."/>
            <person name="Long M."/>
            <person name="Low L."/>
            <person name="Lozovsky E."/>
            <person name="Lu J."/>
            <person name="Luo M."/>
            <person name="Machado C.A."/>
            <person name="Makalowski W."/>
            <person name="Marzo M."/>
            <person name="Matsuda M."/>
            <person name="Matzkin L."/>
            <person name="McAllister B."/>
            <person name="McBride C.S."/>
            <person name="McKernan B."/>
            <person name="McKernan K."/>
            <person name="Mendez-Lago M."/>
            <person name="Minx P."/>
            <person name="Mollenhauer M.U."/>
            <person name="Montooth K."/>
            <person name="Mount S.M."/>
            <person name="Mu X."/>
            <person name="Myers E."/>
            <person name="Negre B."/>
            <person name="Newfeld S."/>
            <person name="Nielsen R."/>
            <person name="Noor M.A."/>
            <person name="O'Grady P."/>
            <person name="Pachter L."/>
            <person name="Papaceit M."/>
            <person name="Parisi M.J."/>
            <person name="Parisi M."/>
            <person name="Parts L."/>
            <person name="Pedersen J.S."/>
            <person name="Pesole G."/>
            <person name="Phillippy A.M."/>
            <person name="Ponting C.P."/>
            <person name="Pop M."/>
            <person name="Porcelli D."/>
            <person name="Powell J.R."/>
            <person name="Prohaska S."/>
            <person name="Pruitt K."/>
            <person name="Puig M."/>
            <person name="Quesneville H."/>
            <person name="Ram K.R."/>
            <person name="Rand D."/>
            <person name="Rasmussen M.D."/>
            <person name="Reed L.K."/>
            <person name="Reenan R."/>
            <person name="Reily A."/>
            <person name="Remington K.A."/>
            <person name="Rieger T.T."/>
            <person name="Ritchie M.G."/>
            <person name="Robin C."/>
            <person name="Rogers Y.H."/>
            <person name="Rohde C."/>
            <person name="Rozas J."/>
            <person name="Rubenfield M.J."/>
            <person name="Ruiz A."/>
            <person name="Russo S."/>
            <person name="Salzberg S.L."/>
            <person name="Sanchez-Gracia A."/>
            <person name="Saranga D.J."/>
            <person name="Sato H."/>
            <person name="Schaeffer S.W."/>
            <person name="Schatz M.C."/>
            <person name="Schlenke T."/>
            <person name="Schwartz R."/>
            <person name="Segarra C."/>
            <person name="Singh R.S."/>
            <person name="Sirot L."/>
            <person name="Sirota M."/>
            <person name="Sisneros N.B."/>
            <person name="Smith C.D."/>
            <person name="Smith T.F."/>
            <person name="Spieth J."/>
            <person name="Stage D.E."/>
            <person name="Stark A."/>
            <person name="Stephan W."/>
            <person name="Strausberg R.L."/>
            <person name="Strempel S."/>
            <person name="Sturgill D."/>
            <person name="Sutton G."/>
            <person name="Sutton G.G."/>
            <person name="Tao W."/>
            <person name="Teichmann S."/>
            <person name="Tobari Y.N."/>
            <person name="Tomimura Y."/>
            <person name="Tsolas J.M."/>
            <person name="Valente V.L."/>
            <person name="Venter E."/>
            <person name="Venter J.C."/>
            <person name="Vicario S."/>
            <person name="Vieira F.G."/>
            <person name="Vilella A.J."/>
            <person name="Villasante A."/>
            <person name="Walenz B."/>
            <person name="Wang J."/>
            <person name="Wasserman M."/>
            <person name="Watts T."/>
            <person name="Wilson D."/>
            <person name="Wilson R.K."/>
            <person name="Wing R.A."/>
            <person name="Wolfner M.F."/>
            <person name="Wong A."/>
            <person name="Wong G.K."/>
            <person name="Wu C.I."/>
            <person name="Wu G."/>
            <person name="Yamamoto D."/>
            <person name="Yang H.P."/>
            <person name="Yang S.P."/>
            <person name="Yorke J.A."/>
            <person name="Yoshida K."/>
            <person name="Zdobnov E."/>
            <person name="Zhang P."/>
            <person name="Zhang Y."/>
            <person name="Zimin A.V."/>
            <person name="Baldwin J."/>
            <person name="Abdouelleil A."/>
            <person name="Abdulkadir J."/>
            <person name="Abebe A."/>
            <person name="Abera B."/>
            <person name="Abreu J."/>
            <person name="Acer S.C."/>
            <person name="Aftuck L."/>
            <person name="Alexander A."/>
            <person name="An P."/>
            <person name="Anderson E."/>
            <person name="Anderson S."/>
            <person name="Arachi H."/>
            <person name="Azer M."/>
            <person name="Bachantsang P."/>
            <person name="Barry A."/>
            <person name="Bayul T."/>
            <person name="Berlin A."/>
            <person name="Bessette D."/>
            <person name="Bloom T."/>
            <person name="Blye J."/>
            <person name="Boguslavskiy L."/>
            <person name="Bonnet C."/>
            <person name="Boukhgalter B."/>
            <person name="Bourzgui I."/>
            <person name="Brown A."/>
            <person name="Cahill P."/>
            <person name="Channer S."/>
            <person name="Cheshatsang Y."/>
            <person name="Chuda L."/>
            <person name="Citroen M."/>
            <person name="Collymore A."/>
            <person name="Cooke P."/>
            <person name="Costello M."/>
            <person name="D'Aco K."/>
            <person name="Daza R."/>
            <person name="De Haan G."/>
            <person name="DeGray S."/>
            <person name="DeMaso C."/>
            <person name="Dhargay N."/>
            <person name="Dooley K."/>
            <person name="Dooley E."/>
            <person name="Doricent M."/>
            <person name="Dorje P."/>
            <person name="Dorjee K."/>
            <person name="Dupes A."/>
            <person name="Elong R."/>
            <person name="Falk J."/>
            <person name="Farina A."/>
            <person name="Faro S."/>
            <person name="Ferguson D."/>
            <person name="Fisher S."/>
            <person name="Foley C.D."/>
            <person name="Franke A."/>
            <person name="Friedrich D."/>
            <person name="Gadbois L."/>
            <person name="Gearin G."/>
            <person name="Gearin C.R."/>
            <person name="Giannoukos G."/>
            <person name="Goode T."/>
            <person name="Graham J."/>
            <person name="Grandbois E."/>
            <person name="Grewal S."/>
            <person name="Gyaltsen K."/>
            <person name="Hafez N."/>
            <person name="Hagos B."/>
            <person name="Hall J."/>
            <person name="Henson C."/>
            <person name="Hollinger A."/>
            <person name="Honan T."/>
            <person name="Huard M.D."/>
            <person name="Hughes L."/>
            <person name="Hurhula B."/>
            <person name="Husby M.E."/>
            <person name="Kamat A."/>
            <person name="Kanga B."/>
            <person name="Kashin S."/>
            <person name="Khazanovich D."/>
            <person name="Kisner P."/>
            <person name="Lance K."/>
            <person name="Lara M."/>
            <person name="Lee W."/>
            <person name="Lennon N."/>
            <person name="Letendre F."/>
            <person name="LeVine R."/>
            <person name="Lipovsky A."/>
            <person name="Liu X."/>
            <person name="Liu J."/>
            <person name="Liu S."/>
            <person name="Lokyitsang T."/>
            <person name="Lokyitsang Y."/>
            <person name="Lubonja R."/>
            <person name="Lui A."/>
            <person name="MacDonald P."/>
            <person name="Magnisalis V."/>
            <person name="Maru K."/>
            <person name="Matthews C."/>
            <person name="McCusker W."/>
            <person name="McDonough S."/>
            <person name="Mehta T."/>
            <person name="Meldrim J."/>
            <person name="Meneus L."/>
            <person name="Mihai O."/>
            <person name="Mihalev A."/>
            <person name="Mihova T."/>
            <person name="Mittelman R."/>
            <person name="Mlenga V."/>
            <person name="Montmayeur A."/>
            <person name="Mulrain L."/>
            <person name="Navidi A."/>
            <person name="Naylor J."/>
            <person name="Negash T."/>
            <person name="Nguyen T."/>
            <person name="Nguyen N."/>
            <person name="Nicol R."/>
            <person name="Norbu C."/>
            <person name="Norbu N."/>
            <person name="Novod N."/>
            <person name="O'Neill B."/>
            <person name="Osman S."/>
            <person name="Markiewicz E."/>
            <person name="Oyono O.L."/>
            <person name="Patti C."/>
            <person name="Phunkhang P."/>
            <person name="Pierre F."/>
            <person name="Priest M."/>
            <person name="Raghuraman S."/>
            <person name="Rege F."/>
            <person name="Reyes R."/>
            <person name="Rise C."/>
            <person name="Rogov P."/>
            <person name="Ross K."/>
            <person name="Ryan E."/>
            <person name="Settipalli S."/>
            <person name="Shea T."/>
            <person name="Sherpa N."/>
            <person name="Shi L."/>
            <person name="Shih D."/>
            <person name="Sparrow T."/>
            <person name="Spaulding J."/>
            <person name="Stalker J."/>
            <person name="Stange-Thomann N."/>
            <person name="Stavropoulos S."/>
            <person name="Stone C."/>
            <person name="Strader C."/>
            <person name="Tesfaye S."/>
            <person name="Thomson T."/>
            <person name="Thoulutsang Y."/>
            <person name="Thoulutsang D."/>
            <person name="Topham K."/>
            <person name="Topping I."/>
            <person name="Tsamla T."/>
            <person name="Vassiliev H."/>
            <person name="Vo A."/>
            <person name="Wangchuk T."/>
            <person name="Wangdi T."/>
            <person name="Weiand M."/>
            <person name="Wilkinson J."/>
            <person name="Wilson A."/>
            <person name="Yadav S."/>
            <person name="Young G."/>
            <person name="Yu Q."/>
            <person name="Zembek L."/>
            <person name="Zhong D."/>
            <person name="Zimmer A."/>
            <person name="Zwirko Z."/>
            <person name="Jaffe D.B."/>
            <person name="Alvarez P."/>
            <person name="Brockman W."/>
            <person name="Butler J."/>
            <person name="Chin C."/>
            <person name="Gnerre S."/>
            <person name="Grabherr M."/>
            <person name="Kleber M."/>
            <person name="Mauceli E."/>
            <person name="MacCallum I."/>
        </authorList>
    </citation>
    <scope>NUCLEOTIDE SEQUENCE [LARGE SCALE GENOMIC DNA]</scope>
    <source>
        <strain evidence="3">Tucson 14024-0371.13</strain>
    </source>
</reference>
<gene>
    <name evidence="2" type="primary">Dana\GF26927</name>
    <name evidence="2" type="ORF">GF26927</name>
</gene>
<name>A0A0P8XTL5_DROAN</name>
<dbReference type="Proteomes" id="UP000007801">
    <property type="component" value="Unassembled WGS sequence"/>
</dbReference>
<organism evidence="2 3">
    <name type="scientific">Drosophila ananassae</name>
    <name type="common">Fruit fly</name>
    <dbReference type="NCBI Taxonomy" id="7217"/>
    <lineage>
        <taxon>Eukaryota</taxon>
        <taxon>Metazoa</taxon>
        <taxon>Ecdysozoa</taxon>
        <taxon>Arthropoda</taxon>
        <taxon>Hexapoda</taxon>
        <taxon>Insecta</taxon>
        <taxon>Pterygota</taxon>
        <taxon>Neoptera</taxon>
        <taxon>Endopterygota</taxon>
        <taxon>Diptera</taxon>
        <taxon>Brachycera</taxon>
        <taxon>Muscomorpha</taxon>
        <taxon>Ephydroidea</taxon>
        <taxon>Drosophilidae</taxon>
        <taxon>Drosophila</taxon>
        <taxon>Sophophora</taxon>
    </lineage>
</organism>
<sequence>MALFLFAHNTKQLFGCIASPKKKSNIYNKKETPPSGAANAAQHSHVSLKRLWNFLRTKNIKYTQPTPQMESQSYKSERESKRARPRQQGQTVLPRPPQSPHHTHSHTDIEPTKLSHLYKLTHMRNKLLLVGHLPLTRIAPGLGAVRPLLSRSVARLAKECRLLPVYCYLNEFSYSPYSIRSLFGKKI</sequence>
<evidence type="ECO:0000313" key="2">
    <source>
        <dbReference type="EMBL" id="KPU78065.1"/>
    </source>
</evidence>
<proteinExistence type="predicted"/>
<dbReference type="InParanoid" id="A0A0P8XTL5"/>
<dbReference type="AlphaFoldDB" id="A0A0P8XTL5"/>
<feature type="compositionally biased region" description="Polar residues" evidence="1">
    <location>
        <begin position="62"/>
        <end position="74"/>
    </location>
</feature>
<accession>A0A0P8XTL5</accession>
<protein>
    <submittedName>
        <fullName evidence="2">Uncharacterized protein</fullName>
    </submittedName>
</protein>
<keyword evidence="3" id="KW-1185">Reference proteome</keyword>